<dbReference type="AlphaFoldDB" id="A0A0G0SEJ4"/>
<dbReference type="InterPro" id="IPR005025">
    <property type="entry name" value="FMN_Rdtase-like_dom"/>
</dbReference>
<evidence type="ECO:0000259" key="3">
    <source>
        <dbReference type="Pfam" id="PF03358"/>
    </source>
</evidence>
<dbReference type="InterPro" id="IPR029039">
    <property type="entry name" value="Flavoprotein-like_sf"/>
</dbReference>
<proteinExistence type="predicted"/>
<name>A0A0G0SEJ4_9BACT</name>
<dbReference type="Gene3D" id="3.40.50.360">
    <property type="match status" value="1"/>
</dbReference>
<accession>A0A0G0SEJ4</accession>
<feature type="domain" description="NADPH-dependent FMN reductase-like" evidence="3">
    <location>
        <begin position="1"/>
        <end position="137"/>
    </location>
</feature>
<dbReference type="PANTHER" id="PTHR43278:SF2">
    <property type="entry name" value="IRON-SULFUR FLAVOPROTEIN"/>
    <property type="match status" value="1"/>
</dbReference>
<dbReference type="Proteomes" id="UP000034137">
    <property type="component" value="Unassembled WGS sequence"/>
</dbReference>
<dbReference type="EMBL" id="LBXO01000015">
    <property type="protein sequence ID" value="KKR33110.1"/>
    <property type="molecule type" value="Genomic_DNA"/>
</dbReference>
<evidence type="ECO:0000256" key="1">
    <source>
        <dbReference type="ARBA" id="ARBA00022630"/>
    </source>
</evidence>
<evidence type="ECO:0000313" key="5">
    <source>
        <dbReference type="Proteomes" id="UP000034137"/>
    </source>
</evidence>
<dbReference type="SUPFAM" id="SSF52218">
    <property type="entry name" value="Flavoproteins"/>
    <property type="match status" value="1"/>
</dbReference>
<dbReference type="PANTHER" id="PTHR43278">
    <property type="entry name" value="NAD(P)H-DEPENDENT FMN-CONTAINING OXIDOREDUCTASE YWQN-RELATED"/>
    <property type="match status" value="1"/>
</dbReference>
<dbReference type="InterPro" id="IPR051796">
    <property type="entry name" value="ISF_SsuE-like"/>
</dbReference>
<keyword evidence="1" id="KW-0285">Flavoprotein</keyword>
<comment type="caution">
    <text evidence="4">The sequence shown here is derived from an EMBL/GenBank/DDBJ whole genome shotgun (WGS) entry which is preliminary data.</text>
</comment>
<protein>
    <recommendedName>
        <fullName evidence="3">NADPH-dependent FMN reductase-like domain-containing protein</fullName>
    </recommendedName>
</protein>
<gene>
    <name evidence="4" type="ORF">UT64_C0015G0022</name>
</gene>
<dbReference type="Pfam" id="PF03358">
    <property type="entry name" value="FMN_red"/>
    <property type="match status" value="1"/>
</dbReference>
<dbReference type="GO" id="GO:0016491">
    <property type="term" value="F:oxidoreductase activity"/>
    <property type="evidence" value="ECO:0007669"/>
    <property type="project" value="InterPro"/>
</dbReference>
<sequence length="200" mass="22317">MKIVIFDGSHNKTGMTLKLVDKFLEGVKKGKPDAEIVTYDLLNENIEFCLGCGKCTEDKDPINAECVIEDDCKKIKQIALESDVVVFATPIYEYCVSSSMKRFLERCLTLVTFRLGPVARAKVTKGKVGVVICSSGAPFPFNHLMGITRYPKFMLKLGCKLFGCEKVEMIMAGGMAIKPSWQAKWENKAFKLGQQITQKD</sequence>
<organism evidence="4 5">
    <name type="scientific">Candidatus Falkowbacteria bacterium GW2011_GWF2_39_8</name>
    <dbReference type="NCBI Taxonomy" id="1618642"/>
    <lineage>
        <taxon>Bacteria</taxon>
        <taxon>Candidatus Falkowiibacteriota</taxon>
    </lineage>
</organism>
<keyword evidence="2" id="KW-0288">FMN</keyword>
<evidence type="ECO:0000256" key="2">
    <source>
        <dbReference type="ARBA" id="ARBA00022643"/>
    </source>
</evidence>
<evidence type="ECO:0000313" key="4">
    <source>
        <dbReference type="EMBL" id="KKR33110.1"/>
    </source>
</evidence>
<reference evidence="4 5" key="1">
    <citation type="journal article" date="2015" name="Nature">
        <title>rRNA introns, odd ribosomes, and small enigmatic genomes across a large radiation of phyla.</title>
        <authorList>
            <person name="Brown C.T."/>
            <person name="Hug L.A."/>
            <person name="Thomas B.C."/>
            <person name="Sharon I."/>
            <person name="Castelle C.J."/>
            <person name="Singh A."/>
            <person name="Wilkins M.J."/>
            <person name="Williams K.H."/>
            <person name="Banfield J.F."/>
        </authorList>
    </citation>
    <scope>NUCLEOTIDE SEQUENCE [LARGE SCALE GENOMIC DNA]</scope>
</reference>